<name>A0ABT1PYB0_9ACTN</name>
<proteinExistence type="predicted"/>
<dbReference type="InterPro" id="IPR022791">
    <property type="entry name" value="L-PG_synthase/AglD"/>
</dbReference>
<evidence type="ECO:0000256" key="4">
    <source>
        <dbReference type="ARBA" id="ARBA00022989"/>
    </source>
</evidence>
<dbReference type="Proteomes" id="UP001057702">
    <property type="component" value="Unassembled WGS sequence"/>
</dbReference>
<keyword evidence="5 6" id="KW-0472">Membrane</keyword>
<sequence length="319" mass="32519">MAIPRGVCLRRLPLRQIACMVPVVVVGVWAAQHGSIIAAGGSELLSANCWWLLAAAVVTSLGWVAVSCARQGAVVERLPAGRLVATQLAAFTANAVLPVGVGATAVNLRFLRRCGLSLDRSSAALGLYLTMEATGRVVLLAVLLAAFPEALRGPASHVLHQSGLSLAWVAAGAVCAVVLATVAVRPLRRTVRSFLTTALADVRTLHTMPARAVALWTGSFAFPALQSAGLVAVAAALGLSLPPAFIAIAYLGASILAAAVPAPGGLGSVDASLVLALVTVGAPVAVATSVVLGYRIITVWLPLIPGALVLGALVRWKII</sequence>
<comment type="caution">
    <text evidence="7">The sequence shown here is derived from an EMBL/GenBank/DDBJ whole genome shotgun (WGS) entry which is preliminary data.</text>
</comment>
<keyword evidence="3 6" id="KW-0812">Transmembrane</keyword>
<keyword evidence="2" id="KW-1003">Cell membrane</keyword>
<organism evidence="7 8">
    <name type="scientific">Streptomyces humicola</name>
    <dbReference type="NCBI Taxonomy" id="2953240"/>
    <lineage>
        <taxon>Bacteria</taxon>
        <taxon>Bacillati</taxon>
        <taxon>Actinomycetota</taxon>
        <taxon>Actinomycetes</taxon>
        <taxon>Kitasatosporales</taxon>
        <taxon>Streptomycetaceae</taxon>
        <taxon>Streptomyces</taxon>
    </lineage>
</organism>
<evidence type="ECO:0000256" key="1">
    <source>
        <dbReference type="ARBA" id="ARBA00004651"/>
    </source>
</evidence>
<evidence type="ECO:0000256" key="6">
    <source>
        <dbReference type="SAM" id="Phobius"/>
    </source>
</evidence>
<keyword evidence="8" id="KW-1185">Reference proteome</keyword>
<gene>
    <name evidence="7" type="ORF">NGB36_16175</name>
</gene>
<reference evidence="7" key="1">
    <citation type="submission" date="2022-06" db="EMBL/GenBank/DDBJ databases">
        <title>Draft genome sequence of Streptomyces sp. RB6PN25 isolated from peat swamp forest in Thailand.</title>
        <authorList>
            <person name="Duangmal K."/>
            <person name="Klaysubun C."/>
        </authorList>
    </citation>
    <scope>NUCLEOTIDE SEQUENCE</scope>
    <source>
        <strain evidence="7">RB6PN25</strain>
    </source>
</reference>
<protein>
    <submittedName>
        <fullName evidence="7">Flippase-like domain-containing protein</fullName>
    </submittedName>
</protein>
<dbReference type="PANTHER" id="PTHR39087">
    <property type="entry name" value="UPF0104 MEMBRANE PROTEIN MJ1595"/>
    <property type="match status" value="1"/>
</dbReference>
<comment type="subcellular location">
    <subcellularLocation>
        <location evidence="1">Cell membrane</location>
        <topology evidence="1">Multi-pass membrane protein</topology>
    </subcellularLocation>
</comment>
<evidence type="ECO:0000313" key="8">
    <source>
        <dbReference type="Proteomes" id="UP001057702"/>
    </source>
</evidence>
<feature type="transmembrane region" description="Helical" evidence="6">
    <location>
        <begin position="244"/>
        <end position="266"/>
    </location>
</feature>
<evidence type="ECO:0000256" key="2">
    <source>
        <dbReference type="ARBA" id="ARBA00022475"/>
    </source>
</evidence>
<feature type="transmembrane region" description="Helical" evidence="6">
    <location>
        <begin position="273"/>
        <end position="294"/>
    </location>
</feature>
<dbReference type="Pfam" id="PF03706">
    <property type="entry name" value="LPG_synthase_TM"/>
    <property type="match status" value="1"/>
</dbReference>
<feature type="transmembrane region" description="Helical" evidence="6">
    <location>
        <begin position="300"/>
        <end position="318"/>
    </location>
</feature>
<feature type="transmembrane region" description="Helical" evidence="6">
    <location>
        <begin position="12"/>
        <end position="30"/>
    </location>
</feature>
<evidence type="ECO:0000256" key="3">
    <source>
        <dbReference type="ARBA" id="ARBA00022692"/>
    </source>
</evidence>
<feature type="transmembrane region" description="Helical" evidence="6">
    <location>
        <begin position="50"/>
        <end position="69"/>
    </location>
</feature>
<keyword evidence="4 6" id="KW-1133">Transmembrane helix</keyword>
<accession>A0ABT1PYB0</accession>
<dbReference type="EMBL" id="JANFNG010000011">
    <property type="protein sequence ID" value="MCQ4082103.1"/>
    <property type="molecule type" value="Genomic_DNA"/>
</dbReference>
<dbReference type="RefSeq" id="WP_255921007.1">
    <property type="nucleotide sequence ID" value="NZ_JANFNG010000011.1"/>
</dbReference>
<evidence type="ECO:0000313" key="7">
    <source>
        <dbReference type="EMBL" id="MCQ4082103.1"/>
    </source>
</evidence>
<dbReference type="PANTHER" id="PTHR39087:SF2">
    <property type="entry name" value="UPF0104 MEMBRANE PROTEIN MJ1595"/>
    <property type="match status" value="1"/>
</dbReference>
<evidence type="ECO:0000256" key="5">
    <source>
        <dbReference type="ARBA" id="ARBA00023136"/>
    </source>
</evidence>
<feature type="transmembrane region" description="Helical" evidence="6">
    <location>
        <begin position="213"/>
        <end position="238"/>
    </location>
</feature>
<feature type="transmembrane region" description="Helical" evidence="6">
    <location>
        <begin position="166"/>
        <end position="184"/>
    </location>
</feature>
<feature type="transmembrane region" description="Helical" evidence="6">
    <location>
        <begin position="125"/>
        <end position="146"/>
    </location>
</feature>